<gene>
    <name evidence="3" type="ORF">DIZ78_15890</name>
</gene>
<feature type="transmembrane region" description="Helical" evidence="2">
    <location>
        <begin position="12"/>
        <end position="33"/>
    </location>
</feature>
<evidence type="ECO:0000313" key="4">
    <source>
        <dbReference type="Proteomes" id="UP000254771"/>
    </source>
</evidence>
<comment type="caution">
    <text evidence="3">The sequence shown here is derived from an EMBL/GenBank/DDBJ whole genome shotgun (WGS) entry which is preliminary data.</text>
</comment>
<reference evidence="3 4" key="1">
    <citation type="journal article" date="2018" name="ISME J.">
        <title>Endosymbiont genomes yield clues of tubeworm success.</title>
        <authorList>
            <person name="Li Y."/>
            <person name="Liles M.R."/>
            <person name="Halanych K.M."/>
        </authorList>
    </citation>
    <scope>NUCLEOTIDE SEQUENCE [LARGE SCALE GENOMIC DNA]</scope>
    <source>
        <strain evidence="3">A1462</strain>
    </source>
</reference>
<organism evidence="3 4">
    <name type="scientific">endosymbiont of Escarpia spicata</name>
    <dbReference type="NCBI Taxonomy" id="2200908"/>
    <lineage>
        <taxon>Bacteria</taxon>
        <taxon>Pseudomonadati</taxon>
        <taxon>Pseudomonadota</taxon>
        <taxon>Gammaproteobacteria</taxon>
        <taxon>sulfur-oxidizing symbionts</taxon>
    </lineage>
</organism>
<dbReference type="EMBL" id="QFXE01000021">
    <property type="protein sequence ID" value="RDH81928.1"/>
    <property type="molecule type" value="Genomic_DNA"/>
</dbReference>
<accession>A0A370DAK6</accession>
<feature type="transmembrane region" description="Helical" evidence="2">
    <location>
        <begin position="180"/>
        <end position="201"/>
    </location>
</feature>
<evidence type="ECO:0000256" key="2">
    <source>
        <dbReference type="SAM" id="Phobius"/>
    </source>
</evidence>
<dbReference type="AlphaFoldDB" id="A0A370DAK6"/>
<keyword evidence="4" id="KW-1185">Reference proteome</keyword>
<feature type="transmembrane region" description="Helical" evidence="2">
    <location>
        <begin position="128"/>
        <end position="147"/>
    </location>
</feature>
<feature type="transmembrane region" description="Helical" evidence="2">
    <location>
        <begin position="208"/>
        <end position="232"/>
    </location>
</feature>
<proteinExistence type="predicted"/>
<evidence type="ECO:0000313" key="3">
    <source>
        <dbReference type="EMBL" id="RDH81928.1"/>
    </source>
</evidence>
<feature type="transmembrane region" description="Helical" evidence="2">
    <location>
        <begin position="244"/>
        <end position="272"/>
    </location>
</feature>
<keyword evidence="2" id="KW-1133">Transmembrane helix</keyword>
<keyword evidence="2" id="KW-0812">Transmembrane</keyword>
<sequence>MDLTTGLTGMLPAIILVSAVLSALLSLILIRIYRRAVIRSMNRGTQADGPPSRAEISETKRVTGTLSISTLKPDDTISQEALAAYSRTSDSLRQLGGVYLLAGLAYAVILSLPWMITAGDGFPLMRFVWLALCYAWPTLLTLQLVALTSRRERFLAFGVYGLLLVSAATIARIRNPALDAGLLTFFWLFANAAATLLLTAFMTRRIRAVGSLVLAFVVAGVTGAFLLVTLAGSSDDMLTGISTAGFAMGLGATSLFVLLHLAGFILFAILGWWLLGRLGRAYRHKRMSDQSIMIDAMWLLFGVLQSITLAFENWAWIFTGLVAFGAYKLITHIGFARFFPVMRDKSGHSLLLLRVFSLGRRSEQLFDQFKKRRLRIGDINLIAGPDLATTTVEPHEFLDFVGGRLSRQFIETDQDLQERLERRDISPDPDGRYRVNEFFCRQHSWQMTMQQLAANTTAVLMDLRSFSSSNQGCLWELEQLLKGVSLERVIFLLDETTDRRLLEARLQEIWQRLPADSVNTMQGEATIRLILLSDTAGWNIDDVVRQTIQACDRVSHDRRSSGPSQHGERPDRKSGPGSI</sequence>
<evidence type="ECO:0000256" key="1">
    <source>
        <dbReference type="SAM" id="MobiDB-lite"/>
    </source>
</evidence>
<feature type="transmembrane region" description="Helical" evidence="2">
    <location>
        <begin position="292"/>
        <end position="311"/>
    </location>
</feature>
<name>A0A370DAK6_9GAMM</name>
<keyword evidence="2" id="KW-0472">Membrane</keyword>
<protein>
    <submittedName>
        <fullName evidence="3">Uncharacterized protein</fullName>
    </submittedName>
</protein>
<feature type="transmembrane region" description="Helical" evidence="2">
    <location>
        <begin position="97"/>
        <end position="116"/>
    </location>
</feature>
<dbReference type="Proteomes" id="UP000254771">
    <property type="component" value="Unassembled WGS sequence"/>
</dbReference>
<feature type="transmembrane region" description="Helical" evidence="2">
    <location>
        <begin position="154"/>
        <end position="174"/>
    </location>
</feature>
<feature type="region of interest" description="Disordered" evidence="1">
    <location>
        <begin position="553"/>
        <end position="579"/>
    </location>
</feature>